<evidence type="ECO:0000313" key="1">
    <source>
        <dbReference type="EMBL" id="ELP54969.1"/>
    </source>
</evidence>
<dbReference type="PATRIC" id="fig|1134457.3.peg.2177"/>
<proteinExistence type="predicted"/>
<organism evidence="1 2">
    <name type="scientific">Microcystis aeruginosa TAIHU98</name>
    <dbReference type="NCBI Taxonomy" id="1134457"/>
    <lineage>
        <taxon>Bacteria</taxon>
        <taxon>Bacillati</taxon>
        <taxon>Cyanobacteriota</taxon>
        <taxon>Cyanophyceae</taxon>
        <taxon>Oscillatoriophycideae</taxon>
        <taxon>Chroococcales</taxon>
        <taxon>Microcystaceae</taxon>
        <taxon>Microcystis</taxon>
    </lineage>
</organism>
<comment type="caution">
    <text evidence="1">The sequence shown here is derived from an EMBL/GenBank/DDBJ whole genome shotgun (WGS) entry which is preliminary data.</text>
</comment>
<dbReference type="AlphaFoldDB" id="L7E7G0"/>
<sequence length="41" mass="4753">MWGVGCRVLPIFRGSIFPPDHPKVWHFLMGKKSKILIQQGF</sequence>
<gene>
    <name evidence="1" type="ORF">O53_3797</name>
</gene>
<name>L7E7G0_MICAE</name>
<dbReference type="Proteomes" id="UP000010932">
    <property type="component" value="Unassembled WGS sequence"/>
</dbReference>
<evidence type="ECO:0000313" key="2">
    <source>
        <dbReference type="Proteomes" id="UP000010932"/>
    </source>
</evidence>
<accession>L7E7G0</accession>
<dbReference type="EMBL" id="ANKQ01000002">
    <property type="protein sequence ID" value="ELP54969.1"/>
    <property type="molecule type" value="Genomic_DNA"/>
</dbReference>
<reference evidence="1 2" key="1">
    <citation type="journal article" date="2013" name="Genome Announc.">
        <title>Whole-Genome Sequence of Microcystis aeruginosa TAIHU98, a Nontoxic Bloom-Forming Strain Isolated from Taihu Lake, China.</title>
        <authorList>
            <person name="Yang C."/>
            <person name="Zhang W."/>
            <person name="Ren M."/>
            <person name="Song L."/>
            <person name="Li T."/>
            <person name="Zhao J."/>
        </authorList>
    </citation>
    <scope>NUCLEOTIDE SEQUENCE [LARGE SCALE GENOMIC DNA]</scope>
    <source>
        <strain evidence="1 2">TAIHU98</strain>
    </source>
</reference>
<protein>
    <submittedName>
        <fullName evidence="1">Uncharacterized protein</fullName>
    </submittedName>
</protein>